<dbReference type="EMBL" id="FNHS01000006">
    <property type="protein sequence ID" value="SDN16134.1"/>
    <property type="molecule type" value="Genomic_DNA"/>
</dbReference>
<dbReference type="Pfam" id="PF08447">
    <property type="entry name" value="PAS_3"/>
    <property type="match status" value="1"/>
</dbReference>
<dbReference type="InterPro" id="IPR013655">
    <property type="entry name" value="PAS_fold_3"/>
</dbReference>
<dbReference type="Gene3D" id="3.30.450.20">
    <property type="entry name" value="PAS domain"/>
    <property type="match status" value="1"/>
</dbReference>
<accession>A0A1G9Z4C7</accession>
<dbReference type="STRING" id="582672.SAMN05216360_106107"/>
<reference evidence="3" key="1">
    <citation type="submission" date="2016-10" db="EMBL/GenBank/DDBJ databases">
        <authorList>
            <person name="Varghese N."/>
            <person name="Submissions S."/>
        </authorList>
    </citation>
    <scope>NUCLEOTIDE SEQUENCE [LARGE SCALE GENOMIC DNA]</scope>
    <source>
        <strain evidence="3">BL47</strain>
    </source>
</reference>
<dbReference type="InterPro" id="IPR035965">
    <property type="entry name" value="PAS-like_dom_sf"/>
</dbReference>
<dbReference type="Proteomes" id="UP000198704">
    <property type="component" value="Unassembled WGS sequence"/>
</dbReference>
<dbReference type="InterPro" id="IPR001610">
    <property type="entry name" value="PAC"/>
</dbReference>
<evidence type="ECO:0000313" key="3">
    <source>
        <dbReference type="Proteomes" id="UP000198704"/>
    </source>
</evidence>
<feature type="domain" description="PAS fold-3" evidence="1">
    <location>
        <begin position="47"/>
        <end position="127"/>
    </location>
</feature>
<dbReference type="SMART" id="SM00086">
    <property type="entry name" value="PAC"/>
    <property type="match status" value="1"/>
</dbReference>
<dbReference type="Gene3D" id="2.10.70.100">
    <property type="match status" value="1"/>
</dbReference>
<protein>
    <submittedName>
        <fullName evidence="2">PAS fold-containing protein</fullName>
    </submittedName>
</protein>
<evidence type="ECO:0000313" key="2">
    <source>
        <dbReference type="EMBL" id="SDN16134.1"/>
    </source>
</evidence>
<keyword evidence="3" id="KW-1185">Reference proteome</keyword>
<gene>
    <name evidence="2" type="ORF">SAMN05216360_106107</name>
</gene>
<evidence type="ECO:0000259" key="1">
    <source>
        <dbReference type="Pfam" id="PF08447"/>
    </source>
</evidence>
<dbReference type="AlphaFoldDB" id="A0A1G9Z4C7"/>
<dbReference type="SUPFAM" id="SSF55785">
    <property type="entry name" value="PYP-like sensor domain (PAS domain)"/>
    <property type="match status" value="1"/>
</dbReference>
<name>A0A1G9Z4C7_9HYPH</name>
<sequence>MPKLKTLVGPSRLKEFQVALDACDVVGNWSWDAGTDHVRSDTFVALVFNVDPEEAEAGLPLSAYAAGIHPTDRTRVLTAFRNRSPDSGPAVVEYRVCSADGIVRWVLSRGRYSYDSVGRPLRAHGIIVDITDLQARDGDEAFGDQAEEPVQTPLDQAAAAAITAFQAIVPLNDPGLTARVEALLFEIGRKLATQEANEARTRLN</sequence>
<dbReference type="InterPro" id="IPR000014">
    <property type="entry name" value="PAS"/>
</dbReference>
<dbReference type="RefSeq" id="WP_091715859.1">
    <property type="nucleotide sequence ID" value="NZ_FNHS01000006.1"/>
</dbReference>
<proteinExistence type="predicted"/>
<dbReference type="CDD" id="cd00130">
    <property type="entry name" value="PAS"/>
    <property type="match status" value="1"/>
</dbReference>
<organism evidence="2 3">
    <name type="scientific">Methylobacterium phyllostachyos</name>
    <dbReference type="NCBI Taxonomy" id="582672"/>
    <lineage>
        <taxon>Bacteria</taxon>
        <taxon>Pseudomonadati</taxon>
        <taxon>Pseudomonadota</taxon>
        <taxon>Alphaproteobacteria</taxon>
        <taxon>Hyphomicrobiales</taxon>
        <taxon>Methylobacteriaceae</taxon>
        <taxon>Methylobacterium</taxon>
    </lineage>
</organism>
<dbReference type="OrthoDB" id="8003951at2"/>